<dbReference type="AlphaFoldDB" id="A0AAU7LHV0"/>
<organism evidence="1">
    <name type="scientific">Achromobacter sp. HNDS-1</name>
    <dbReference type="NCBI Taxonomy" id="3151598"/>
    <lineage>
        <taxon>Bacteria</taxon>
        <taxon>Pseudomonadati</taxon>
        <taxon>Pseudomonadota</taxon>
        <taxon>Betaproteobacteria</taxon>
        <taxon>Burkholderiales</taxon>
        <taxon>Alcaligenaceae</taxon>
        <taxon>Achromobacter</taxon>
    </lineage>
</organism>
<proteinExistence type="predicted"/>
<dbReference type="InterPro" id="IPR029044">
    <property type="entry name" value="Nucleotide-diphossugar_trans"/>
</dbReference>
<dbReference type="EMBL" id="CP157584">
    <property type="protein sequence ID" value="XBP00842.1"/>
    <property type="molecule type" value="Genomic_DNA"/>
</dbReference>
<sequence>MTTQMRDAIRIFVGCDPNDCDLEQMMVLDYSARKHASRPVEITWMRLSRDPASPWYCDPERGRGWRTEKWSTPFSAFRWAVPAAAGFEGRALYMDADMLVLCDLAEIWDLPFEGEAIVAGRRDGDGWRSCVALWDCARARDHLPALDALRAKRHANREMKHYFAARPQLVRHLDARYNSIDGEGLAPDEIGILHYSDMGTQFSHRYAMPRLRDEGRRHWFDGEVVAHARTDLAELFDRYYQEALAAGHRPDDYRGSMPFGEVVKASQKDYTGNRPRAPRRSWIQRLWAGAVGG</sequence>
<reference evidence="1" key="1">
    <citation type="submission" date="2024-05" db="EMBL/GenBank/DDBJ databases">
        <title>Transcriptome analysis of the degradation process of organic nitrogen by two heterotrophic nitrifying and aerobic denitrifying bacteria, Achromobacter sp. HNDS-1 and Enterobacter sp. HNDS-6.</title>
        <authorList>
            <person name="Huang Y."/>
        </authorList>
    </citation>
    <scope>NUCLEOTIDE SEQUENCE</scope>
    <source>
        <strain evidence="1">HNDS-1</strain>
    </source>
</reference>
<gene>
    <name evidence="1" type="ORF">ABFG95_10325</name>
</gene>
<dbReference type="KEGG" id="achh:ABFG95_10325"/>
<keyword evidence="1" id="KW-0808">Transferase</keyword>
<dbReference type="RefSeq" id="WP_232734785.1">
    <property type="nucleotide sequence ID" value="NZ_CP157584.1"/>
</dbReference>
<evidence type="ECO:0000313" key="1">
    <source>
        <dbReference type="EMBL" id="XBP00842.1"/>
    </source>
</evidence>
<name>A0AAU7LHV0_9BURK</name>
<accession>A0AAU7LHV0</accession>
<dbReference type="GO" id="GO:0016740">
    <property type="term" value="F:transferase activity"/>
    <property type="evidence" value="ECO:0007669"/>
    <property type="project" value="UniProtKB-KW"/>
</dbReference>
<dbReference type="SUPFAM" id="SSF53448">
    <property type="entry name" value="Nucleotide-diphospho-sugar transferases"/>
    <property type="match status" value="1"/>
</dbReference>
<protein>
    <submittedName>
        <fullName evidence="1">Glycosyl transferase</fullName>
    </submittedName>
</protein>
<dbReference type="Gene3D" id="3.90.550.10">
    <property type="entry name" value="Spore Coat Polysaccharide Biosynthesis Protein SpsA, Chain A"/>
    <property type="match status" value="1"/>
</dbReference>